<accession>A0ACB8F6F7</accession>
<evidence type="ECO:0000313" key="2">
    <source>
        <dbReference type="Proteomes" id="UP000827872"/>
    </source>
</evidence>
<sequence>METPHKLVGENGFSFAQKLIFSSTSDPVDSSLSFDIPTPKDSCMTTVSNGTLYSNANSPSDSCVKPLCDARSKNNDPYSAGIKYVSSEGEDLECGWGAFTPGCLQFCNTPKGVLFFLCAASFLQGMTVNGFINTVITSIERRFDLRSYESGLIASSYDIAACVCLTFVSYFGGNGHKPRWLGWGVFIMGIGSLVFALPHFTTSHYEVHFSEETGMCASNQSMRCSETVSSLSNYRFIFMLGQFLHGIGATPLYTLGVTYLDENVKSNYSPVYIAIFYTAAILGPAAGYLVGGIFLNIYTEIGRRIDLTPDHTLWVGAWWTGFLGAGAASLLTAIPILGYPHRLPGSQRYVVMRVSEAHQLKDGSHKTASDPDFGKTLKDLPRRQSEILEQSKDSVGGNHFYPTDNKMALRKANFTQLSRSALLLLKNPTFIFLCLAGATEATLIAGMSTFGPKFLESQFSLSASEAATLFGYLVVPAGGGGTFLGGFIVNKFKLRCSGIIKFCLFCTLSSLLAIFIFFVDCPNMPMAGVTQMYDRSILPEGHLNLSAPCNMECDCLRETYSPICGSNGIMYYSPCHAGCKRVLTNQTHGKKVYHECSCILGSTPLEPGSAAAGKCTSSCEKRTLLLLFVFVVIIFTFLSSIPALTATLRCVSDRQRSFALGIQWIVVRTLGGIPGPIAFGSMIDKSCLLWQNQCGEQGSCYVYQNFAMSRYTLIAGLIYKVIGSFFFLLACLLYKPPPLESLPGSSDVSENGNCDLKESECPLQSPENI</sequence>
<gene>
    <name evidence="1" type="primary">SLCO4A1</name>
    <name evidence="1" type="ORF">K3G42_029527</name>
</gene>
<dbReference type="EMBL" id="CM037618">
    <property type="protein sequence ID" value="KAH8000846.1"/>
    <property type="molecule type" value="Genomic_DNA"/>
</dbReference>
<comment type="caution">
    <text evidence="1">The sequence shown here is derived from an EMBL/GenBank/DDBJ whole genome shotgun (WGS) entry which is preliminary data.</text>
</comment>
<reference evidence="1" key="1">
    <citation type="submission" date="2021-08" db="EMBL/GenBank/DDBJ databases">
        <title>The first chromosome-level gecko genome reveals the dynamic sex chromosomes of Neotropical dwarf geckos (Sphaerodactylidae: Sphaerodactylus).</title>
        <authorList>
            <person name="Pinto B.J."/>
            <person name="Keating S.E."/>
            <person name="Gamble T."/>
        </authorList>
    </citation>
    <scope>NUCLEOTIDE SEQUENCE</scope>
    <source>
        <strain evidence="1">TG3544</strain>
    </source>
</reference>
<name>A0ACB8F6F7_9SAUR</name>
<protein>
    <submittedName>
        <fullName evidence="1">Solute carrier organic anion transporter member 4A1</fullName>
    </submittedName>
</protein>
<dbReference type="Proteomes" id="UP000827872">
    <property type="component" value="Linkage Group LG05"/>
</dbReference>
<proteinExistence type="predicted"/>
<keyword evidence="2" id="KW-1185">Reference proteome</keyword>
<organism evidence="1 2">
    <name type="scientific">Sphaerodactylus townsendi</name>
    <dbReference type="NCBI Taxonomy" id="933632"/>
    <lineage>
        <taxon>Eukaryota</taxon>
        <taxon>Metazoa</taxon>
        <taxon>Chordata</taxon>
        <taxon>Craniata</taxon>
        <taxon>Vertebrata</taxon>
        <taxon>Euteleostomi</taxon>
        <taxon>Lepidosauria</taxon>
        <taxon>Squamata</taxon>
        <taxon>Bifurcata</taxon>
        <taxon>Gekkota</taxon>
        <taxon>Sphaerodactylidae</taxon>
        <taxon>Sphaerodactylus</taxon>
    </lineage>
</organism>
<evidence type="ECO:0000313" key="1">
    <source>
        <dbReference type="EMBL" id="KAH8000846.1"/>
    </source>
</evidence>